<name>A0ABS8FA37_9FIRM</name>
<protein>
    <submittedName>
        <fullName evidence="2">DUF2953 domain-containing protein</fullName>
    </submittedName>
</protein>
<sequence>MMAVLGALGWLLLTLLKIVGILLLILLVLLALALLCPFCADFCWENGVVTIRAGVPGITQPVFRWPAPPPAGAEEPKGFFGKLKAKLRASRAERRRKKAAERAAKEAKKPKKETPPRKKAKLTLNILVTILRGAGRLTKAVFGSLRVTKIRVCLGVRGEDPAEAARAYGRLNAWLYPSLGVIDRFVYLDFEELRILPDFGSAEPTVADRVSFRLSARLLFIVAAAVRVLYEFWREKVLDVFL</sequence>
<dbReference type="EMBL" id="JAJEQL010000016">
    <property type="protein sequence ID" value="MCC2199648.1"/>
    <property type="molecule type" value="Genomic_DNA"/>
</dbReference>
<gene>
    <name evidence="2" type="ORF">LKD23_07770</name>
</gene>
<dbReference type="Proteomes" id="UP001430637">
    <property type="component" value="Unassembled WGS sequence"/>
</dbReference>
<evidence type="ECO:0000313" key="3">
    <source>
        <dbReference type="Proteomes" id="UP001430637"/>
    </source>
</evidence>
<accession>A0ABS8FA37</accession>
<feature type="compositionally biased region" description="Basic and acidic residues" evidence="1">
    <location>
        <begin position="100"/>
        <end position="116"/>
    </location>
</feature>
<evidence type="ECO:0000256" key="1">
    <source>
        <dbReference type="SAM" id="MobiDB-lite"/>
    </source>
</evidence>
<feature type="region of interest" description="Disordered" evidence="1">
    <location>
        <begin position="94"/>
        <end position="117"/>
    </location>
</feature>
<comment type="caution">
    <text evidence="2">The sequence shown here is derived from an EMBL/GenBank/DDBJ whole genome shotgun (WGS) entry which is preliminary data.</text>
</comment>
<dbReference type="RefSeq" id="WP_227621156.1">
    <property type="nucleotide sequence ID" value="NZ_JAJEQL010000016.1"/>
</dbReference>
<keyword evidence="3" id="KW-1185">Reference proteome</keyword>
<reference evidence="2" key="1">
    <citation type="submission" date="2021-10" db="EMBL/GenBank/DDBJ databases">
        <title>Anaerobic single-cell dispensing facilitates the cultivation of human gut bacteria.</title>
        <authorList>
            <person name="Afrizal A."/>
        </authorList>
    </citation>
    <scope>NUCLEOTIDE SEQUENCE</scope>
    <source>
        <strain evidence="2">CLA-AA-H233</strain>
    </source>
</reference>
<evidence type="ECO:0000313" key="2">
    <source>
        <dbReference type="EMBL" id="MCC2199648.1"/>
    </source>
</evidence>
<organism evidence="2 3">
    <name type="scientific">Faecalibacterium butyricigenerans</name>
    <dbReference type="NCBI Taxonomy" id="1851427"/>
    <lineage>
        <taxon>Bacteria</taxon>
        <taxon>Bacillati</taxon>
        <taxon>Bacillota</taxon>
        <taxon>Clostridia</taxon>
        <taxon>Eubacteriales</taxon>
        <taxon>Oscillospiraceae</taxon>
        <taxon>Faecalibacterium</taxon>
    </lineage>
</organism>
<proteinExistence type="predicted"/>